<gene>
    <name evidence="1" type="ORF">AB1Y20_023586</name>
</gene>
<protein>
    <submittedName>
        <fullName evidence="1">Uncharacterized protein</fullName>
    </submittedName>
</protein>
<evidence type="ECO:0000313" key="1">
    <source>
        <dbReference type="EMBL" id="KAL1520114.1"/>
    </source>
</evidence>
<proteinExistence type="predicted"/>
<sequence length="118" mass="12811">MTAAARAANEYVVQRLDDTPFVPFFAVGDGLRPAPAMVARAPCITSDACTGSDTTDPASGTWMQGLVFRYPFSPFWQKLHITCLEYIGQKIGRLAMVPYLRGDPVVLMAGDGELGHFV</sequence>
<evidence type="ECO:0000313" key="2">
    <source>
        <dbReference type="Proteomes" id="UP001515480"/>
    </source>
</evidence>
<keyword evidence="2" id="KW-1185">Reference proteome</keyword>
<name>A0AB34JEZ6_PRYPA</name>
<organism evidence="1 2">
    <name type="scientific">Prymnesium parvum</name>
    <name type="common">Toxic golden alga</name>
    <dbReference type="NCBI Taxonomy" id="97485"/>
    <lineage>
        <taxon>Eukaryota</taxon>
        <taxon>Haptista</taxon>
        <taxon>Haptophyta</taxon>
        <taxon>Prymnesiophyceae</taxon>
        <taxon>Prymnesiales</taxon>
        <taxon>Prymnesiaceae</taxon>
        <taxon>Prymnesium</taxon>
    </lineage>
</organism>
<dbReference type="AlphaFoldDB" id="A0AB34JEZ6"/>
<dbReference type="EMBL" id="JBGBPQ010000009">
    <property type="protein sequence ID" value="KAL1520114.1"/>
    <property type="molecule type" value="Genomic_DNA"/>
</dbReference>
<dbReference type="Proteomes" id="UP001515480">
    <property type="component" value="Unassembled WGS sequence"/>
</dbReference>
<reference evidence="1 2" key="1">
    <citation type="journal article" date="2024" name="Science">
        <title>Giant polyketide synthase enzymes in the biosynthesis of giant marine polyether toxins.</title>
        <authorList>
            <person name="Fallon T.R."/>
            <person name="Shende V.V."/>
            <person name="Wierzbicki I.H."/>
            <person name="Pendleton A.L."/>
            <person name="Watervoot N.F."/>
            <person name="Auber R.P."/>
            <person name="Gonzalez D.J."/>
            <person name="Wisecaver J.H."/>
            <person name="Moore B.S."/>
        </authorList>
    </citation>
    <scope>NUCLEOTIDE SEQUENCE [LARGE SCALE GENOMIC DNA]</scope>
    <source>
        <strain evidence="1 2">12B1</strain>
    </source>
</reference>
<comment type="caution">
    <text evidence="1">The sequence shown here is derived from an EMBL/GenBank/DDBJ whole genome shotgun (WGS) entry which is preliminary data.</text>
</comment>
<accession>A0AB34JEZ6</accession>